<proteinExistence type="predicted"/>
<dbReference type="WBParaSite" id="PgR022X_g041_t01">
    <property type="protein sequence ID" value="PgR022X_g041_t01"/>
    <property type="gene ID" value="PgR022X_g041"/>
</dbReference>
<keyword evidence="1" id="KW-1185">Reference proteome</keyword>
<evidence type="ECO:0000313" key="1">
    <source>
        <dbReference type="Proteomes" id="UP000887569"/>
    </source>
</evidence>
<accession>A0A915B1Y9</accession>
<sequence>MEGLSLESEGLSLIRRVYALDHERVLSLDHEGLSNGLLDIALDHEKVSSLIMRGPSFGIPEGLHWIMEGPIIGSRRVISLDHEKVYHWINCHLLVYLIEMYHGWGPSIGYGRSIMIGGFNGGSIIGSWRDLFIGFMEGLSLDHGGSVYWIMEGLSDHGGSIIWITEGCHWINGGPSLDHESLGSWRDLSLDHVKGPSLDHTGTDRVYHWIMEGLIMIMRVYCHGDLIGGVLSLDSMEGLSWIQRVYQLDHGGSSLVPGLSSLDHEGISLDHGGSHWIYGGSYQFGSMGVFGSLDHGGLHHVGSSLEWSSHIDHGGLSIGSWRVFHWDHEGLSLDHGGSYQLDHWEGLSLDTWRVSHWIMRGLSYGSWRGPLLDHGGSIIIRSLSLDLGHYWMHGEGLIIGSWRSIIGSWRVYHWIIKEVESEMEIG</sequence>
<dbReference type="AlphaFoldDB" id="A0A915B1Y9"/>
<dbReference type="Proteomes" id="UP000887569">
    <property type="component" value="Unplaced"/>
</dbReference>
<reference evidence="2" key="1">
    <citation type="submission" date="2022-11" db="UniProtKB">
        <authorList>
            <consortium name="WormBaseParasite"/>
        </authorList>
    </citation>
    <scope>IDENTIFICATION</scope>
</reference>
<evidence type="ECO:0000313" key="2">
    <source>
        <dbReference type="WBParaSite" id="PgR022X_g041_t01"/>
    </source>
</evidence>
<protein>
    <submittedName>
        <fullName evidence="2">Uncharacterized protein</fullName>
    </submittedName>
</protein>
<organism evidence="1 2">
    <name type="scientific">Parascaris univalens</name>
    <name type="common">Nematode worm</name>
    <dbReference type="NCBI Taxonomy" id="6257"/>
    <lineage>
        <taxon>Eukaryota</taxon>
        <taxon>Metazoa</taxon>
        <taxon>Ecdysozoa</taxon>
        <taxon>Nematoda</taxon>
        <taxon>Chromadorea</taxon>
        <taxon>Rhabditida</taxon>
        <taxon>Spirurina</taxon>
        <taxon>Ascaridomorpha</taxon>
        <taxon>Ascaridoidea</taxon>
        <taxon>Ascarididae</taxon>
        <taxon>Parascaris</taxon>
    </lineage>
</organism>
<name>A0A915B1Y9_PARUN</name>